<dbReference type="EMBL" id="GBRH01224031">
    <property type="protein sequence ID" value="JAD73864.1"/>
    <property type="molecule type" value="Transcribed_RNA"/>
</dbReference>
<reference evidence="1" key="2">
    <citation type="journal article" date="2015" name="Data Brief">
        <title>Shoot transcriptome of the giant reed, Arundo donax.</title>
        <authorList>
            <person name="Barrero R.A."/>
            <person name="Guerrero F.D."/>
            <person name="Moolhuijzen P."/>
            <person name="Goolsby J.A."/>
            <person name="Tidwell J."/>
            <person name="Bellgard S.E."/>
            <person name="Bellgard M.I."/>
        </authorList>
    </citation>
    <scope>NUCLEOTIDE SEQUENCE</scope>
    <source>
        <tissue evidence="1">Shoot tissue taken approximately 20 cm above the soil surface</tissue>
    </source>
</reference>
<evidence type="ECO:0000313" key="1">
    <source>
        <dbReference type="EMBL" id="JAD73864.1"/>
    </source>
</evidence>
<proteinExistence type="predicted"/>
<dbReference type="AlphaFoldDB" id="A0A0A9CC16"/>
<organism evidence="1">
    <name type="scientific">Arundo donax</name>
    <name type="common">Giant reed</name>
    <name type="synonym">Donax arundinaceus</name>
    <dbReference type="NCBI Taxonomy" id="35708"/>
    <lineage>
        <taxon>Eukaryota</taxon>
        <taxon>Viridiplantae</taxon>
        <taxon>Streptophyta</taxon>
        <taxon>Embryophyta</taxon>
        <taxon>Tracheophyta</taxon>
        <taxon>Spermatophyta</taxon>
        <taxon>Magnoliopsida</taxon>
        <taxon>Liliopsida</taxon>
        <taxon>Poales</taxon>
        <taxon>Poaceae</taxon>
        <taxon>PACMAD clade</taxon>
        <taxon>Arundinoideae</taxon>
        <taxon>Arundineae</taxon>
        <taxon>Arundo</taxon>
    </lineage>
</organism>
<accession>A0A0A9CC16</accession>
<protein>
    <submittedName>
        <fullName evidence="1">Uncharacterized protein</fullName>
    </submittedName>
</protein>
<sequence length="27" mass="3095">MDQFTEDVFGWMSRLDGMIQSIFLGIG</sequence>
<name>A0A0A9CC16_ARUDO</name>
<reference evidence="1" key="1">
    <citation type="submission" date="2014-09" db="EMBL/GenBank/DDBJ databases">
        <authorList>
            <person name="Magalhaes I.L.F."/>
            <person name="Oliveira U."/>
            <person name="Santos F.R."/>
            <person name="Vidigal T.H.D.A."/>
            <person name="Brescovit A.D."/>
            <person name="Santos A.J."/>
        </authorList>
    </citation>
    <scope>NUCLEOTIDE SEQUENCE</scope>
    <source>
        <tissue evidence="1">Shoot tissue taken approximately 20 cm above the soil surface</tissue>
    </source>
</reference>